<keyword evidence="4" id="KW-1185">Reference proteome</keyword>
<sequence length="88" mass="10102">MDLEDIQDHGLIEFGLAATRNHMAGFEKVFALLRRHPRAGQLREEFGQGIRAFSHAPHRILYRLQADDVLIVRVLHTAMRSRFASGKH</sequence>
<dbReference type="AlphaFoldDB" id="A0A7W7K874"/>
<evidence type="ECO:0000256" key="2">
    <source>
        <dbReference type="ARBA" id="ARBA00022649"/>
    </source>
</evidence>
<dbReference type="PANTHER" id="PTHR33755">
    <property type="entry name" value="TOXIN PARE1-RELATED"/>
    <property type="match status" value="1"/>
</dbReference>
<dbReference type="Gene3D" id="3.30.2310.20">
    <property type="entry name" value="RelE-like"/>
    <property type="match status" value="1"/>
</dbReference>
<evidence type="ECO:0000256" key="1">
    <source>
        <dbReference type="ARBA" id="ARBA00006226"/>
    </source>
</evidence>
<protein>
    <submittedName>
        <fullName evidence="3">Toxin ParE1/3/4</fullName>
    </submittedName>
</protein>
<dbReference type="Proteomes" id="UP000555448">
    <property type="component" value="Unassembled WGS sequence"/>
</dbReference>
<gene>
    <name evidence="3" type="ORF">HNO88_000650</name>
</gene>
<dbReference type="InterPro" id="IPR035093">
    <property type="entry name" value="RelE/ParE_toxin_dom_sf"/>
</dbReference>
<comment type="caution">
    <text evidence="3">The sequence shown here is derived from an EMBL/GenBank/DDBJ whole genome shotgun (WGS) entry which is preliminary data.</text>
</comment>
<evidence type="ECO:0000313" key="4">
    <source>
        <dbReference type="Proteomes" id="UP000555448"/>
    </source>
</evidence>
<evidence type="ECO:0000313" key="3">
    <source>
        <dbReference type="EMBL" id="MBB4857343.1"/>
    </source>
</evidence>
<dbReference type="InterPro" id="IPR007712">
    <property type="entry name" value="RelE/ParE_toxin"/>
</dbReference>
<dbReference type="Pfam" id="PF05016">
    <property type="entry name" value="ParE_toxin"/>
    <property type="match status" value="1"/>
</dbReference>
<accession>A0A7W7K874</accession>
<keyword evidence="2" id="KW-1277">Toxin-antitoxin system</keyword>
<reference evidence="3 4" key="1">
    <citation type="submission" date="2020-08" db="EMBL/GenBank/DDBJ databases">
        <title>Functional genomics of gut bacteria from endangered species of beetles.</title>
        <authorList>
            <person name="Carlos-Shanley C."/>
        </authorList>
    </citation>
    <scope>NUCLEOTIDE SEQUENCE [LARGE SCALE GENOMIC DNA]</scope>
    <source>
        <strain evidence="3 4">S00245</strain>
    </source>
</reference>
<proteinExistence type="inferred from homology"/>
<dbReference type="InterPro" id="IPR051803">
    <property type="entry name" value="TA_system_RelE-like_toxin"/>
</dbReference>
<comment type="similarity">
    <text evidence="1">Belongs to the RelE toxin family.</text>
</comment>
<name>A0A7W7K874_9SPHN</name>
<dbReference type="EMBL" id="JACHLR010000002">
    <property type="protein sequence ID" value="MBB4857343.1"/>
    <property type="molecule type" value="Genomic_DNA"/>
</dbReference>
<dbReference type="PANTHER" id="PTHR33755:SF9">
    <property type="entry name" value="TOXIN PARE1"/>
    <property type="match status" value="1"/>
</dbReference>
<organism evidence="3 4">
    <name type="scientific">Novosphingobium chloroacetimidivorans</name>
    <dbReference type="NCBI Taxonomy" id="1428314"/>
    <lineage>
        <taxon>Bacteria</taxon>
        <taxon>Pseudomonadati</taxon>
        <taxon>Pseudomonadota</taxon>
        <taxon>Alphaproteobacteria</taxon>
        <taxon>Sphingomonadales</taxon>
        <taxon>Sphingomonadaceae</taxon>
        <taxon>Novosphingobium</taxon>
    </lineage>
</organism>